<evidence type="ECO:0000313" key="3">
    <source>
        <dbReference type="EMBL" id="CAB3991536.1"/>
    </source>
</evidence>
<feature type="coiled-coil region" evidence="1">
    <location>
        <begin position="159"/>
        <end position="217"/>
    </location>
</feature>
<comment type="caution">
    <text evidence="3">The sequence shown here is derived from an EMBL/GenBank/DDBJ whole genome shotgun (WGS) entry which is preliminary data.</text>
</comment>
<feature type="compositionally biased region" description="Basic residues" evidence="2">
    <location>
        <begin position="1339"/>
        <end position="1349"/>
    </location>
</feature>
<dbReference type="Proteomes" id="UP001152795">
    <property type="component" value="Unassembled WGS sequence"/>
</dbReference>
<accession>A0A6S7GPQ4</accession>
<dbReference type="OrthoDB" id="5983438at2759"/>
<feature type="region of interest" description="Disordered" evidence="2">
    <location>
        <begin position="1318"/>
        <end position="1349"/>
    </location>
</feature>
<feature type="coiled-coil region" evidence="1">
    <location>
        <begin position="271"/>
        <end position="305"/>
    </location>
</feature>
<feature type="compositionally biased region" description="Basic and acidic residues" evidence="2">
    <location>
        <begin position="492"/>
        <end position="506"/>
    </location>
</feature>
<sequence length="1349" mass="153731">MPGSKLKHNILRILADYKFVCAEREELLQAVQESMNAQRSSMREVPTFFDDDDDEFDFYTSDTCLRDYTKTLRWFSDKFKDMDAKVCLLKKREFASKGDKKRMKKEKQKEKAKAAENVEKLEPVNSKERLETWKFAAEEIVHLLKTVRQEGEGGKDVLASELQKIMNIMNKQNEEIEKKTELLKKEKEATLRVKQNRDKLQVQIGNLEGKLKSKQNEVATCKQYIQDIVKKMKESPGGIKFSLEGMEDDLQDELPKVMRRRFTLTDSSLEGDFAEMKLRDSQKKASDLEEENSRLQEEVTKLGEAIVQKDRDFIELKAMFSEGEGIACPRCLRLTCTSGSENDTLSPDKDRLEVLEQMLQDSESKLETTVVELARMRINLAASGITLPNLVNVGSQTPADDEESESEDEPDQRGFSHSSLNEESDGSRAGSRLVAEVVITEPSPLVGDSMDETDVLSPQTIRKSSKKQKRKKQTRKDRSRKQTASRSPYPDVNRDDGRYDNTRKDADDDVMESTICSKMSVKMQNKAVQTIHGGLSSAFGRSPLAREALRSIPGSRADTMERIDDLKDEMASLAGGKMEFDSGWRAKLHNLCTNIEEVLDETETGGQLERILSVGMTESKAEDVGDNHYDLCPTEEQFAQNASRKRKSIFMRLVENNFQRSGNMPPDVATIHDTFGRYNRARNIHTPQYIRNIEEEPEMSTPNTHLPALPTQHRPKASKHSLFDTPDVLQTKGETPKPTPPKMPGTPMEKSKKLSHEMQHSEDQVSESEKQSTGILKHTPPKHSDSHPPSHPKDDMKGKVRKQSLTFSGEKEVTAPYKKPFRLRRRSVFGHTNVLEKLASATGLDNTGLSGDSKYVDGESDRFYDGQQEEYIRAVSRGRGSEYGIKDPSTPERALDAQQLRYRRMSRGRFRPSMHPFIGLSEEDRASLTNIYNTRQNAGSRFSRRILNYDDEESEIEVGTLMNDFRRDSLRKAFLSLGLMHLRGDSDDVRADERLTMEDQVNIVAQMAMEVLKATCDVFEKSRRQSQSIPNQQLYKRPDDEEEVEETRERETSQSIPNQQLYKRPDDEEEVEETRERETSQSIPNQQLYKRPDDEEEVEETRERETMMFPPVNTPENNRIILEDEPRDSTDEENKEISLPELAKSTATPEAETTDAIVSKTNKSSMKRSRQGSEPRQRDMLARYAAKRRSLNRSNPFRNLNARKTVMERILGSRMSVPGNMMGNEHSVARFGGMRSHRNSLSRRTFLDNADEFTLTAQAIKLPTQSHQPSAILQPSQYKTKLAPPQGMPKSSSVGAHGLFATGAMKYGPAIEKARSDQTHNRLFIGSRTQEAPRWPAGRMRHTGTRKKL</sequence>
<feature type="region of interest" description="Disordered" evidence="2">
    <location>
        <begin position="390"/>
        <end position="506"/>
    </location>
</feature>
<feature type="compositionally biased region" description="Basic and acidic residues" evidence="2">
    <location>
        <begin position="749"/>
        <end position="770"/>
    </location>
</feature>
<feature type="compositionally biased region" description="Basic residues" evidence="2">
    <location>
        <begin position="463"/>
        <end position="483"/>
    </location>
</feature>
<evidence type="ECO:0000256" key="1">
    <source>
        <dbReference type="SAM" id="Coils"/>
    </source>
</evidence>
<reference evidence="3" key="1">
    <citation type="submission" date="2020-04" db="EMBL/GenBank/DDBJ databases">
        <authorList>
            <person name="Alioto T."/>
            <person name="Alioto T."/>
            <person name="Gomez Garrido J."/>
        </authorList>
    </citation>
    <scope>NUCLEOTIDE SEQUENCE</scope>
    <source>
        <strain evidence="3">A484AB</strain>
    </source>
</reference>
<feature type="compositionally biased region" description="Polar residues" evidence="2">
    <location>
        <begin position="1025"/>
        <end position="1034"/>
    </location>
</feature>
<organism evidence="3 4">
    <name type="scientific">Paramuricea clavata</name>
    <name type="common">Red gorgonian</name>
    <name type="synonym">Violescent sea-whip</name>
    <dbReference type="NCBI Taxonomy" id="317549"/>
    <lineage>
        <taxon>Eukaryota</taxon>
        <taxon>Metazoa</taxon>
        <taxon>Cnidaria</taxon>
        <taxon>Anthozoa</taxon>
        <taxon>Octocorallia</taxon>
        <taxon>Malacalcyonacea</taxon>
        <taxon>Plexauridae</taxon>
        <taxon>Paramuricea</taxon>
    </lineage>
</organism>
<gene>
    <name evidence="3" type="ORF">PACLA_8A013867</name>
</gene>
<name>A0A6S7GPQ4_PARCT</name>
<feature type="region of interest" description="Disordered" evidence="2">
    <location>
        <begin position="1021"/>
        <end position="1179"/>
    </location>
</feature>
<keyword evidence="1" id="KW-0175">Coiled coil</keyword>
<evidence type="ECO:0000313" key="4">
    <source>
        <dbReference type="Proteomes" id="UP001152795"/>
    </source>
</evidence>
<dbReference type="EMBL" id="CACRXK020001868">
    <property type="protein sequence ID" value="CAB3991536.1"/>
    <property type="molecule type" value="Genomic_DNA"/>
</dbReference>
<feature type="region of interest" description="Disordered" evidence="2">
    <location>
        <begin position="692"/>
        <end position="808"/>
    </location>
</feature>
<protein>
    <submittedName>
        <fullName evidence="3">Uncharacterized protein</fullName>
    </submittedName>
</protein>
<feature type="compositionally biased region" description="Acidic residues" evidence="2">
    <location>
        <begin position="399"/>
        <end position="410"/>
    </location>
</feature>
<keyword evidence="4" id="KW-1185">Reference proteome</keyword>
<proteinExistence type="predicted"/>
<evidence type="ECO:0000256" key="2">
    <source>
        <dbReference type="SAM" id="MobiDB-lite"/>
    </source>
</evidence>
<feature type="compositionally biased region" description="Basic and acidic residues" evidence="2">
    <location>
        <begin position="782"/>
        <end position="798"/>
    </location>
</feature>